<gene>
    <name evidence="2" type="ORF">Cvel_26741</name>
</gene>
<evidence type="ECO:0000313" key="2">
    <source>
        <dbReference type="EMBL" id="CEM42427.1"/>
    </source>
</evidence>
<name>A0A0G4HEU1_9ALVE</name>
<sequence>MLFNQSFPTIFSSSDRDRLHKCSIIQLLAGDIRLKCVRGDITLTNCAVEQTVENPASLCCAVLCCAVLRERQSYPTKAREKRKKEGVQMTSHPPSSAADALRRALGQASSSCSSGQTEQANANTLEDDCKNLLGLLNKHGLPDHLKGGDEAFTKAFTAHQEEVARQELARKDMSRHDKEAQGTSAAVDPRTDPHPN</sequence>
<evidence type="ECO:0000256" key="1">
    <source>
        <dbReference type="SAM" id="MobiDB-lite"/>
    </source>
</evidence>
<organism evidence="2">
    <name type="scientific">Chromera velia CCMP2878</name>
    <dbReference type="NCBI Taxonomy" id="1169474"/>
    <lineage>
        <taxon>Eukaryota</taxon>
        <taxon>Sar</taxon>
        <taxon>Alveolata</taxon>
        <taxon>Colpodellida</taxon>
        <taxon>Chromeraceae</taxon>
        <taxon>Chromera</taxon>
    </lineage>
</organism>
<dbReference type="VEuPathDB" id="CryptoDB:Cvel_26741"/>
<dbReference type="EMBL" id="CDMZ01002449">
    <property type="protein sequence ID" value="CEM42427.1"/>
    <property type="molecule type" value="Genomic_DNA"/>
</dbReference>
<feature type="region of interest" description="Disordered" evidence="1">
    <location>
        <begin position="163"/>
        <end position="196"/>
    </location>
</feature>
<accession>A0A0G4HEU1</accession>
<feature type="compositionally biased region" description="Basic and acidic residues" evidence="1">
    <location>
        <begin position="163"/>
        <end position="180"/>
    </location>
</feature>
<feature type="region of interest" description="Disordered" evidence="1">
    <location>
        <begin position="76"/>
        <end position="103"/>
    </location>
</feature>
<protein>
    <submittedName>
        <fullName evidence="2">Uncharacterized protein</fullName>
    </submittedName>
</protein>
<reference evidence="2" key="1">
    <citation type="submission" date="2014-11" db="EMBL/GenBank/DDBJ databases">
        <authorList>
            <person name="Otto D Thomas"/>
            <person name="Naeem Raeece"/>
        </authorList>
    </citation>
    <scope>NUCLEOTIDE SEQUENCE</scope>
</reference>
<proteinExistence type="predicted"/>
<dbReference type="AlphaFoldDB" id="A0A0G4HEU1"/>